<dbReference type="Proteomes" id="UP000317544">
    <property type="component" value="Chromosome"/>
</dbReference>
<keyword evidence="7 14" id="KW-0227">DNA damage</keyword>
<dbReference type="Pfam" id="PF00533">
    <property type="entry name" value="BRCT"/>
    <property type="match status" value="1"/>
</dbReference>
<dbReference type="AlphaFoldDB" id="A0A455T9R3"/>
<dbReference type="InterPro" id="IPR033136">
    <property type="entry name" value="DNA_ligase_CS"/>
</dbReference>
<keyword evidence="6 14" id="KW-0479">Metal-binding</keyword>
<organism evidence="17 18">
    <name type="scientific">Buchnera aphidicola</name>
    <name type="common">Nipponaphis monzeni</name>
    <dbReference type="NCBI Taxonomy" id="2495405"/>
    <lineage>
        <taxon>Bacteria</taxon>
        <taxon>Pseudomonadati</taxon>
        <taxon>Pseudomonadota</taxon>
        <taxon>Gammaproteobacteria</taxon>
        <taxon>Enterobacterales</taxon>
        <taxon>Erwiniaceae</taxon>
        <taxon>Buchnera</taxon>
    </lineage>
</organism>
<protein>
    <recommendedName>
        <fullName evidence="3 14">DNA ligase</fullName>
        <ecNumber evidence="2 14">6.5.1.2</ecNumber>
    </recommendedName>
    <alternativeName>
        <fullName evidence="14">Polydeoxyribonucleotide synthase [NAD(+)]</fullName>
    </alternativeName>
</protein>
<dbReference type="FunFam" id="3.30.470.30:FF:000001">
    <property type="entry name" value="DNA ligase"/>
    <property type="match status" value="1"/>
</dbReference>
<feature type="binding site" evidence="14">
    <location>
        <begin position="99"/>
        <end position="100"/>
    </location>
    <ligand>
        <name>NAD(+)</name>
        <dbReference type="ChEBI" id="CHEBI:57540"/>
    </ligand>
</feature>
<dbReference type="InterPro" id="IPR012340">
    <property type="entry name" value="NA-bd_OB-fold"/>
</dbReference>
<feature type="binding site" evidence="14">
    <location>
        <position position="333"/>
    </location>
    <ligand>
        <name>NAD(+)</name>
        <dbReference type="ChEBI" id="CHEBI:57540"/>
    </ligand>
</feature>
<feature type="binding site" evidence="14">
    <location>
        <position position="131"/>
    </location>
    <ligand>
        <name>NAD(+)</name>
        <dbReference type="ChEBI" id="CHEBI:57540"/>
    </ligand>
</feature>
<name>A0A455T9R3_9GAMM</name>
<evidence type="ECO:0000256" key="13">
    <source>
        <dbReference type="ARBA" id="ARBA00060881"/>
    </source>
</evidence>
<feature type="binding site" evidence="14">
    <location>
        <begin position="50"/>
        <end position="54"/>
    </location>
    <ligand>
        <name>NAD(+)</name>
        <dbReference type="ChEBI" id="CHEBI:57540"/>
    </ligand>
</feature>
<dbReference type="GO" id="GO:0003911">
    <property type="term" value="F:DNA ligase (NAD+) activity"/>
    <property type="evidence" value="ECO:0007669"/>
    <property type="project" value="UniProtKB-UniRule"/>
</dbReference>
<feature type="binding site" evidence="14">
    <location>
        <position position="154"/>
    </location>
    <ligand>
        <name>NAD(+)</name>
        <dbReference type="ChEBI" id="CHEBI:57540"/>
    </ligand>
</feature>
<accession>A0A455T9R3</accession>
<dbReference type="CDD" id="cd17748">
    <property type="entry name" value="BRCT_DNA_ligase_like"/>
    <property type="match status" value="1"/>
</dbReference>
<evidence type="ECO:0000313" key="17">
    <source>
        <dbReference type="EMBL" id="BBI01071.1"/>
    </source>
</evidence>
<evidence type="ECO:0000256" key="3">
    <source>
        <dbReference type="ARBA" id="ARBA00013308"/>
    </source>
</evidence>
<evidence type="ECO:0000256" key="14">
    <source>
        <dbReference type="HAMAP-Rule" id="MF_01588"/>
    </source>
</evidence>
<evidence type="ECO:0000256" key="8">
    <source>
        <dbReference type="ARBA" id="ARBA00022833"/>
    </source>
</evidence>
<feature type="active site" description="N6-AMP-lysine intermediate" evidence="14">
    <location>
        <position position="133"/>
    </location>
</feature>
<keyword evidence="9 14" id="KW-0460">Magnesium</keyword>
<evidence type="ECO:0000313" key="18">
    <source>
        <dbReference type="Proteomes" id="UP000317544"/>
    </source>
</evidence>
<evidence type="ECO:0000256" key="9">
    <source>
        <dbReference type="ARBA" id="ARBA00022842"/>
    </source>
</evidence>
<comment type="similarity">
    <text evidence="13 14">Belongs to the NAD-dependent DNA ligase family. LigA subfamily.</text>
</comment>
<dbReference type="PROSITE" id="PS01055">
    <property type="entry name" value="DNA_LIGASE_N1"/>
    <property type="match status" value="1"/>
</dbReference>
<dbReference type="CDD" id="cd00114">
    <property type="entry name" value="LIGANc"/>
    <property type="match status" value="1"/>
</dbReference>
<keyword evidence="10 14" id="KW-0520">NAD</keyword>
<evidence type="ECO:0000256" key="5">
    <source>
        <dbReference type="ARBA" id="ARBA00022705"/>
    </source>
</evidence>
<dbReference type="Gene3D" id="1.10.150.20">
    <property type="entry name" value="5' to 3' exonuclease, C-terminal subdomain"/>
    <property type="match status" value="2"/>
</dbReference>
<dbReference type="EC" id="6.5.1.2" evidence="2 14"/>
<dbReference type="GO" id="GO:0006260">
    <property type="term" value="P:DNA replication"/>
    <property type="evidence" value="ECO:0007669"/>
    <property type="project" value="UniProtKB-KW"/>
</dbReference>
<keyword evidence="8 14" id="KW-0862">Zinc</keyword>
<dbReference type="FunFam" id="2.40.50.140:FF:000012">
    <property type="entry name" value="DNA ligase"/>
    <property type="match status" value="1"/>
</dbReference>
<keyword evidence="18" id="KW-1185">Reference proteome</keyword>
<evidence type="ECO:0000256" key="10">
    <source>
        <dbReference type="ARBA" id="ARBA00023027"/>
    </source>
</evidence>
<feature type="binding site" evidence="14">
    <location>
        <position position="446"/>
    </location>
    <ligand>
        <name>Zn(2+)</name>
        <dbReference type="ChEBI" id="CHEBI:29105"/>
    </ligand>
</feature>
<dbReference type="PIRSF" id="PIRSF001604">
    <property type="entry name" value="LigA"/>
    <property type="match status" value="1"/>
</dbReference>
<dbReference type="OrthoDB" id="9759736at2"/>
<dbReference type="GO" id="GO:0046872">
    <property type="term" value="F:metal ion binding"/>
    <property type="evidence" value="ECO:0007669"/>
    <property type="project" value="UniProtKB-KW"/>
</dbReference>
<dbReference type="SMART" id="SM00532">
    <property type="entry name" value="LIGANc"/>
    <property type="match status" value="1"/>
</dbReference>
<dbReference type="GO" id="GO:0006281">
    <property type="term" value="P:DNA repair"/>
    <property type="evidence" value="ECO:0007669"/>
    <property type="project" value="UniProtKB-KW"/>
</dbReference>
<sequence length="688" mass="79577">MLQKVYKILIFYINDFKIMSNIMLQLKKLQNIMLKHGYLYHTLDSPILSDAKYDYLINKLRYLEDKYLKLKPDYSPTRIIGSNLLPQWNKFSHLTPMLSLENIFSIKELYKFIQTIYCKLYHVKNLSFCCELKIDGLALNLIYENGILIKALTRGDGRLGEDVTINAKVIKNIPLTLKSAEVPRLIEIRGEIFISLSNFKKINNIKNDQCKKNFSNPRNLAAGSLRQTNSQILKKRKLIFLCYGCGVVKGIKNKFFSHYNRFKKLKEWGFLVSKYNTICNNFGEILFFLKKIQKIKSTLNYNIDGIVIKVDSLEYQKKLGNTSQYPKWAASFKFNAKEKITEIINIDFKVGRTGMITPVAELKPIQLSGVTIQNVSLHNKSELEKLNISIGDKVLIRRSGDVIPYVIKVMSTHKISFQNKKINFPDKCPICYSIIKHTFNNKQSKCTGNIKCLAQTKGFLYHFFSKKAVNVVGIGKQLINKFISNNITDVIDIYKLNNNQTFKNKYLGEKSFKKIIQNLKQSKSISLSRFIYALGIPKVGIVISENIATYFNSLKKFIESSQEELLSVKKVGQIIASNILKYKNIKKNITLINLLINEIKFNVYHINPRLNYKHIFYNKNISITGHLINFSRIQIQQHLINIGAIIKKYISKNTDFLIVGRKPGKKFEKALELKIKIIKEDYLLQLLN</sequence>
<evidence type="ECO:0000256" key="11">
    <source>
        <dbReference type="ARBA" id="ARBA00023204"/>
    </source>
</evidence>
<comment type="function">
    <text evidence="1 14">DNA ligase that catalyzes the formation of phosphodiester linkages between 5'-phosphoryl and 3'-hydroxyl groups in double-stranded DNA using NAD as a coenzyme and as the energy source for the reaction. It is essential for DNA replication and repair of damaged DNA.</text>
</comment>
<dbReference type="Gene3D" id="2.40.50.140">
    <property type="entry name" value="Nucleic acid-binding proteins"/>
    <property type="match status" value="1"/>
</dbReference>
<comment type="cofactor">
    <cofactor evidence="14">
        <name>Mg(2+)</name>
        <dbReference type="ChEBI" id="CHEBI:18420"/>
    </cofactor>
    <cofactor evidence="14">
        <name>Mn(2+)</name>
        <dbReference type="ChEBI" id="CHEBI:29035"/>
    </cofactor>
</comment>
<evidence type="ECO:0000256" key="4">
    <source>
        <dbReference type="ARBA" id="ARBA00022598"/>
    </source>
</evidence>
<dbReference type="InterPro" id="IPR041663">
    <property type="entry name" value="DisA/LigA_HHH"/>
</dbReference>
<keyword evidence="14" id="KW-0464">Manganese</keyword>
<keyword evidence="11 14" id="KW-0234">DNA repair</keyword>
<dbReference type="InterPro" id="IPR010994">
    <property type="entry name" value="RuvA_2-like"/>
</dbReference>
<proteinExistence type="inferred from homology"/>
<dbReference type="InterPro" id="IPR001357">
    <property type="entry name" value="BRCT_dom"/>
</dbReference>
<dbReference type="SUPFAM" id="SSF47781">
    <property type="entry name" value="RuvA domain 2-like"/>
    <property type="match status" value="1"/>
</dbReference>
<evidence type="ECO:0000256" key="15">
    <source>
        <dbReference type="RuleBase" id="RU000618"/>
    </source>
</evidence>
<evidence type="ECO:0000256" key="12">
    <source>
        <dbReference type="ARBA" id="ARBA00034005"/>
    </source>
</evidence>
<dbReference type="InterPro" id="IPR018239">
    <property type="entry name" value="DNA_ligase_AS"/>
</dbReference>
<dbReference type="HAMAP" id="MF_01588">
    <property type="entry name" value="DNA_ligase_A"/>
    <property type="match status" value="1"/>
</dbReference>
<reference evidence="17 18" key="1">
    <citation type="journal article" date="2019" name="Proc. Natl. Acad. Sci. U.S.A.">
        <title>Exaggeration and cooption of innate immunity for social defense.</title>
        <authorList>
            <person name="Kutsukake M."/>
            <person name="Moriyama M."/>
            <person name="Shigenobu S."/>
            <person name="Meng X.-Y."/>
            <person name="Nikoh N."/>
            <person name="Noda C."/>
            <person name="Kobayashi S."/>
            <person name="Fukatsu T."/>
        </authorList>
    </citation>
    <scope>NUCLEOTIDE SEQUENCE [LARGE SCALE GENOMIC DNA]</scope>
    <source>
        <strain evidence="17 18">Nmo</strain>
    </source>
</reference>
<dbReference type="InterPro" id="IPR036420">
    <property type="entry name" value="BRCT_dom_sf"/>
</dbReference>
<dbReference type="Gene3D" id="3.30.470.30">
    <property type="entry name" value="DNA ligase/mRNA capping enzyme"/>
    <property type="match status" value="1"/>
</dbReference>
<evidence type="ECO:0000256" key="7">
    <source>
        <dbReference type="ARBA" id="ARBA00022763"/>
    </source>
</evidence>
<gene>
    <name evidence="17" type="primary">lig</name>
    <name evidence="14" type="synonym">ligA</name>
    <name evidence="17" type="ORF">BUCNMO_052</name>
</gene>
<dbReference type="Gene3D" id="3.40.50.10190">
    <property type="entry name" value="BRCT domain"/>
    <property type="match status" value="1"/>
</dbReference>
<dbReference type="EMBL" id="AP019379">
    <property type="protein sequence ID" value="BBI01071.1"/>
    <property type="molecule type" value="Genomic_DNA"/>
</dbReference>
<dbReference type="RefSeq" id="WP_158344539.1">
    <property type="nucleotide sequence ID" value="NZ_AP019379.1"/>
</dbReference>
<keyword evidence="4 14" id="KW-0436">Ligase</keyword>
<dbReference type="NCBIfam" id="NF005932">
    <property type="entry name" value="PRK07956.1"/>
    <property type="match status" value="1"/>
</dbReference>
<dbReference type="PROSITE" id="PS01056">
    <property type="entry name" value="DNA_LIGASE_N2"/>
    <property type="match status" value="1"/>
</dbReference>
<dbReference type="InterPro" id="IPR013840">
    <property type="entry name" value="DNAligase_N"/>
</dbReference>
<evidence type="ECO:0000256" key="2">
    <source>
        <dbReference type="ARBA" id="ARBA00012722"/>
    </source>
</evidence>
<dbReference type="PROSITE" id="PS50172">
    <property type="entry name" value="BRCT"/>
    <property type="match status" value="1"/>
</dbReference>
<evidence type="ECO:0000256" key="1">
    <source>
        <dbReference type="ARBA" id="ARBA00004067"/>
    </source>
</evidence>
<evidence type="ECO:0000256" key="6">
    <source>
        <dbReference type="ARBA" id="ARBA00022723"/>
    </source>
</evidence>
<dbReference type="NCBIfam" id="TIGR00575">
    <property type="entry name" value="dnlj"/>
    <property type="match status" value="1"/>
</dbReference>
<dbReference type="InterPro" id="IPR004150">
    <property type="entry name" value="NAD_DNA_ligase_OB"/>
</dbReference>
<dbReference type="Gene3D" id="1.10.287.610">
    <property type="entry name" value="Helix hairpin bin"/>
    <property type="match status" value="1"/>
</dbReference>
<comment type="catalytic activity">
    <reaction evidence="12 14 15">
        <text>NAD(+) + (deoxyribonucleotide)n-3'-hydroxyl + 5'-phospho-(deoxyribonucleotide)m = (deoxyribonucleotide)n+m + AMP + beta-nicotinamide D-nucleotide.</text>
        <dbReference type="EC" id="6.5.1.2"/>
    </reaction>
</comment>
<feature type="binding site" evidence="14">
    <location>
        <position position="428"/>
    </location>
    <ligand>
        <name>Zn(2+)</name>
        <dbReference type="ChEBI" id="CHEBI:29105"/>
    </ligand>
</feature>
<dbReference type="Pfam" id="PF03120">
    <property type="entry name" value="OB_DNA_ligase"/>
    <property type="match status" value="1"/>
</dbReference>
<keyword evidence="5 14" id="KW-0235">DNA replication</keyword>
<feature type="domain" description="BRCT" evidence="16">
    <location>
        <begin position="611"/>
        <end position="688"/>
    </location>
</feature>
<feature type="binding site" evidence="14">
    <location>
        <position position="431"/>
    </location>
    <ligand>
        <name>Zn(2+)</name>
        <dbReference type="ChEBI" id="CHEBI:29105"/>
    </ligand>
</feature>
<dbReference type="InterPro" id="IPR013839">
    <property type="entry name" value="DNAligase_adenylation"/>
</dbReference>
<dbReference type="SUPFAM" id="SSF56091">
    <property type="entry name" value="DNA ligase/mRNA capping enzyme, catalytic domain"/>
    <property type="match status" value="1"/>
</dbReference>
<dbReference type="SUPFAM" id="SSF50249">
    <property type="entry name" value="Nucleic acid-binding proteins"/>
    <property type="match status" value="1"/>
</dbReference>
<feature type="binding site" evidence="14">
    <location>
        <position position="191"/>
    </location>
    <ligand>
        <name>NAD(+)</name>
        <dbReference type="ChEBI" id="CHEBI:57540"/>
    </ligand>
</feature>
<dbReference type="Pfam" id="PF12826">
    <property type="entry name" value="HHH_2"/>
    <property type="match status" value="1"/>
</dbReference>
<dbReference type="SUPFAM" id="SSF52113">
    <property type="entry name" value="BRCT domain"/>
    <property type="match status" value="1"/>
</dbReference>
<feature type="binding site" evidence="14">
    <location>
        <position position="309"/>
    </location>
    <ligand>
        <name>NAD(+)</name>
        <dbReference type="ChEBI" id="CHEBI:57540"/>
    </ligand>
</feature>
<feature type="binding site" evidence="14">
    <location>
        <position position="452"/>
    </location>
    <ligand>
        <name>Zn(2+)</name>
        <dbReference type="ChEBI" id="CHEBI:29105"/>
    </ligand>
</feature>
<dbReference type="SMART" id="SM00292">
    <property type="entry name" value="BRCT"/>
    <property type="match status" value="1"/>
</dbReference>
<dbReference type="Pfam" id="PF01653">
    <property type="entry name" value="DNA_ligase_aden"/>
    <property type="match status" value="1"/>
</dbReference>
<evidence type="ECO:0000259" key="16">
    <source>
        <dbReference type="PROSITE" id="PS50172"/>
    </source>
</evidence>
<dbReference type="InterPro" id="IPR001679">
    <property type="entry name" value="DNA_ligase"/>
</dbReference>